<dbReference type="OrthoDB" id="2934970at2"/>
<accession>A0A2V2Z146</accession>
<comment type="caution">
    <text evidence="1">The sequence shown here is derived from an EMBL/GenBank/DDBJ whole genome shotgun (WGS) entry which is preliminary data.</text>
</comment>
<name>A0A2V2Z146_9BACL</name>
<organism evidence="1 2">
    <name type="scientific">Paenibacillus cellulosilyticus</name>
    <dbReference type="NCBI Taxonomy" id="375489"/>
    <lineage>
        <taxon>Bacteria</taxon>
        <taxon>Bacillati</taxon>
        <taxon>Bacillota</taxon>
        <taxon>Bacilli</taxon>
        <taxon>Bacillales</taxon>
        <taxon>Paenibacillaceae</taxon>
        <taxon>Paenibacillus</taxon>
    </lineage>
</organism>
<dbReference type="AlphaFoldDB" id="A0A2V2Z146"/>
<reference evidence="1 2" key="1">
    <citation type="submission" date="2018-05" db="EMBL/GenBank/DDBJ databases">
        <title>Genomic Encyclopedia of Type Strains, Phase III (KMG-III): the genomes of soil and plant-associated and newly described type strains.</title>
        <authorList>
            <person name="Whitman W."/>
        </authorList>
    </citation>
    <scope>NUCLEOTIDE SEQUENCE [LARGE SCALE GENOMIC DNA]</scope>
    <source>
        <strain evidence="1 2">CECT 5696</strain>
    </source>
</reference>
<evidence type="ECO:0000313" key="2">
    <source>
        <dbReference type="Proteomes" id="UP000246635"/>
    </source>
</evidence>
<dbReference type="RefSeq" id="WP_110042296.1">
    <property type="nucleotide sequence ID" value="NZ_CP054613.1"/>
</dbReference>
<sequence length="148" mass="17661">MTCFQLLEILGVESTKIEPLLDYYGIISPEMEQHNLEMGLRLMEEEEEKWNSGWYEKRYDAVQKRQSLIDKSLNELVRFDLSRAETVIGNIYKLTKDEEDFEFLCTIFDHNFASLDTKGKKELRQIIADFMRKKNSEAWDKMFNNDQE</sequence>
<dbReference type="EMBL" id="QGTQ01000001">
    <property type="protein sequence ID" value="PWW08794.1"/>
    <property type="molecule type" value="Genomic_DNA"/>
</dbReference>
<evidence type="ECO:0000313" key="1">
    <source>
        <dbReference type="EMBL" id="PWW08794.1"/>
    </source>
</evidence>
<keyword evidence="2" id="KW-1185">Reference proteome</keyword>
<dbReference type="Proteomes" id="UP000246635">
    <property type="component" value="Unassembled WGS sequence"/>
</dbReference>
<gene>
    <name evidence="1" type="ORF">DFQ01_101520</name>
</gene>
<protein>
    <submittedName>
        <fullName evidence="1">Uncharacterized protein</fullName>
    </submittedName>
</protein>
<proteinExistence type="predicted"/>